<evidence type="ECO:0008006" key="4">
    <source>
        <dbReference type="Google" id="ProtNLM"/>
    </source>
</evidence>
<keyword evidence="1" id="KW-0732">Signal</keyword>
<evidence type="ECO:0000256" key="1">
    <source>
        <dbReference type="SAM" id="SignalP"/>
    </source>
</evidence>
<feature type="chain" id="PRO_5016855312" description="Lipoprotein" evidence="1">
    <location>
        <begin position="25"/>
        <end position="239"/>
    </location>
</feature>
<accession>A0A380S9M6</accession>
<dbReference type="Proteomes" id="UP000255423">
    <property type="component" value="Unassembled WGS sequence"/>
</dbReference>
<evidence type="ECO:0000313" key="3">
    <source>
        <dbReference type="Proteomes" id="UP000255423"/>
    </source>
</evidence>
<dbReference type="PROSITE" id="PS51257">
    <property type="entry name" value="PROKAR_LIPOPROTEIN"/>
    <property type="match status" value="1"/>
</dbReference>
<reference evidence="2 3" key="1">
    <citation type="submission" date="2017-08" db="EMBL/GenBank/DDBJ databases">
        <authorList>
            <person name="de Groot N.N."/>
        </authorList>
    </citation>
    <scope>NUCLEOTIDE SEQUENCE [LARGE SCALE GENOMIC DNA]</scope>
    <source>
        <strain evidence="2 3">HM2</strain>
    </source>
</reference>
<name>A0A380S9M6_FIBSU</name>
<gene>
    <name evidence="2" type="ORF">SAMN05661053_2950</name>
</gene>
<proteinExistence type="predicted"/>
<protein>
    <recommendedName>
        <fullName evidence="4">Lipoprotein</fullName>
    </recommendedName>
</protein>
<evidence type="ECO:0000313" key="2">
    <source>
        <dbReference type="EMBL" id="SUQ26140.1"/>
    </source>
</evidence>
<sequence>MKKQVILSLFLAAIILSSCSLFQAKFNENIKRDDLAPAVADSLEHFTNDAYKMNPQYTNDLIVALIRQNTLNVKTAKEYVKILINILSIRNHNYIDEKWILSHLDSKQQKDYHREFPAGVPIQQGIEDFVQSHPLFQDTITCKAEEVDAHWAYFSATGDTKAVEKMKKSLYVPGIPCCFSCLEWSLPSRATQNKDVYDKLTEIRDRNCATAEDPQYCIDYYNNRFIPPISDCQWRNLAF</sequence>
<organism evidence="2 3">
    <name type="scientific">Fibrobacter succinogenes</name>
    <name type="common">Bacteroides succinogenes</name>
    <dbReference type="NCBI Taxonomy" id="833"/>
    <lineage>
        <taxon>Bacteria</taxon>
        <taxon>Pseudomonadati</taxon>
        <taxon>Fibrobacterota</taxon>
        <taxon>Fibrobacteria</taxon>
        <taxon>Fibrobacterales</taxon>
        <taxon>Fibrobacteraceae</taxon>
        <taxon>Fibrobacter</taxon>
    </lineage>
</organism>
<dbReference type="AlphaFoldDB" id="A0A380S9M6"/>
<feature type="signal peptide" evidence="1">
    <location>
        <begin position="1"/>
        <end position="24"/>
    </location>
</feature>
<dbReference type="EMBL" id="UHJL01000008">
    <property type="protein sequence ID" value="SUQ26140.1"/>
    <property type="molecule type" value="Genomic_DNA"/>
</dbReference>
<dbReference type="RefSeq" id="WP_088661415.1">
    <property type="nucleotide sequence ID" value="NZ_UHJL01000008.1"/>
</dbReference>